<dbReference type="InterPro" id="IPR003607">
    <property type="entry name" value="HD/PDEase_dom"/>
</dbReference>
<dbReference type="InterPro" id="IPR043519">
    <property type="entry name" value="NT_sf"/>
</dbReference>
<dbReference type="GO" id="GO:0016787">
    <property type="term" value="F:hydrolase activity"/>
    <property type="evidence" value="ECO:0007669"/>
    <property type="project" value="UniProtKB-KW"/>
</dbReference>
<evidence type="ECO:0000259" key="12">
    <source>
        <dbReference type="PROSITE" id="PS51831"/>
    </source>
</evidence>
<comment type="domain">
    <text evidence="11">Comprises two domains: an N-terminal domain containing the nucleotidyltransferase activity and a C-terminal HD domain associated with both phosphodiesterase and phosphatase activities.</text>
</comment>
<feature type="binding site" evidence="11">
    <location>
        <position position="140"/>
    </location>
    <ligand>
        <name>CTP</name>
        <dbReference type="ChEBI" id="CHEBI:37563"/>
    </ligand>
</feature>
<comment type="catalytic activity">
    <reaction evidence="11">
        <text>a tRNA precursor + 2 CTP + ATP = a tRNA with a 3' CCA end + 3 diphosphate</text>
        <dbReference type="Rhea" id="RHEA:14433"/>
        <dbReference type="Rhea" id="RHEA-COMP:10465"/>
        <dbReference type="Rhea" id="RHEA-COMP:10468"/>
        <dbReference type="ChEBI" id="CHEBI:30616"/>
        <dbReference type="ChEBI" id="CHEBI:33019"/>
        <dbReference type="ChEBI" id="CHEBI:37563"/>
        <dbReference type="ChEBI" id="CHEBI:74896"/>
        <dbReference type="ChEBI" id="CHEBI:83071"/>
        <dbReference type="EC" id="2.7.7.72"/>
    </reaction>
</comment>
<evidence type="ECO:0000256" key="2">
    <source>
        <dbReference type="ARBA" id="ARBA00022679"/>
    </source>
</evidence>
<feature type="binding site" evidence="11">
    <location>
        <position position="24"/>
    </location>
    <ligand>
        <name>Mg(2+)</name>
        <dbReference type="ChEBI" id="CHEBI:18420"/>
    </ligand>
</feature>
<comment type="function">
    <text evidence="11">Catalyzes the addition and repair of the essential 3'-terminal CCA sequence in tRNAs without using a nucleic acid template. Adds these three nucleotides in the order of C, C, and A to the tRNA nucleotide-73, using CTP and ATP as substrates and producing inorganic pyrophosphate. tRNA 3'-terminal CCA addition is required both for tRNA processing and repair. Also involved in tRNA surveillance by mediating tandem CCA addition to generate a CCACCA at the 3' terminus of unstable tRNAs. While stable tRNAs receive only 3'-terminal CCA, unstable tRNAs are marked with CCACCA and rapidly degraded.</text>
</comment>
<dbReference type="CDD" id="cd05398">
    <property type="entry name" value="NT_ClassII-CCAase"/>
    <property type="match status" value="1"/>
</dbReference>
<feature type="binding site" evidence="11">
    <location>
        <position position="143"/>
    </location>
    <ligand>
        <name>ATP</name>
        <dbReference type="ChEBI" id="CHEBI:30616"/>
    </ligand>
</feature>
<comment type="cofactor">
    <cofactor evidence="11">
        <name>Ni(2+)</name>
        <dbReference type="ChEBI" id="CHEBI:49786"/>
    </cofactor>
    <text evidence="11">Nickel for phosphatase activity.</text>
</comment>
<feature type="binding site" evidence="11">
    <location>
        <position position="14"/>
    </location>
    <ligand>
        <name>CTP</name>
        <dbReference type="ChEBI" id="CHEBI:37563"/>
    </ligand>
</feature>
<dbReference type="GO" id="GO:0004810">
    <property type="term" value="F:CCA tRNA nucleotidyltransferase activity"/>
    <property type="evidence" value="ECO:0007669"/>
    <property type="project" value="UniProtKB-EC"/>
</dbReference>
<feature type="binding site" evidence="11">
    <location>
        <position position="26"/>
    </location>
    <ligand>
        <name>Mg(2+)</name>
        <dbReference type="ChEBI" id="CHEBI:18420"/>
    </ligand>
</feature>
<feature type="binding site" evidence="11">
    <location>
        <position position="14"/>
    </location>
    <ligand>
        <name>ATP</name>
        <dbReference type="ChEBI" id="CHEBI:30616"/>
    </ligand>
</feature>
<keyword evidence="4 11" id="KW-0548">Nucleotidyltransferase</keyword>
<dbReference type="SUPFAM" id="SSF81891">
    <property type="entry name" value="Poly A polymerase C-terminal region-like"/>
    <property type="match status" value="1"/>
</dbReference>
<keyword evidence="10 11" id="KW-0694">RNA-binding</keyword>
<evidence type="ECO:0000256" key="3">
    <source>
        <dbReference type="ARBA" id="ARBA00022694"/>
    </source>
</evidence>
<evidence type="ECO:0000256" key="9">
    <source>
        <dbReference type="ARBA" id="ARBA00022842"/>
    </source>
</evidence>
<protein>
    <recommendedName>
        <fullName evidence="11">Multifunctional CCA protein</fullName>
    </recommendedName>
    <domain>
        <recommendedName>
            <fullName evidence="11">CCA-adding enzyme</fullName>
            <ecNumber evidence="11">2.7.7.72</ecNumber>
        </recommendedName>
        <alternativeName>
            <fullName evidence="11">CCA tRNA nucleotidyltransferase</fullName>
        </alternativeName>
        <alternativeName>
            <fullName evidence="11">tRNA CCA-pyrophosphorylase</fullName>
        </alternativeName>
        <alternativeName>
            <fullName evidence="11">tRNA adenylyl-/cytidylyl-transferase</fullName>
        </alternativeName>
        <alternativeName>
            <fullName evidence="11">tRNA nucleotidyltransferase</fullName>
        </alternativeName>
        <alternativeName>
            <fullName evidence="11">tRNA-NT</fullName>
        </alternativeName>
    </domain>
    <domain>
        <recommendedName>
            <fullName evidence="11">2'-nucleotidase</fullName>
            <ecNumber evidence="11">3.1.3.-</ecNumber>
        </recommendedName>
    </domain>
    <domain>
        <recommendedName>
            <fullName evidence="11">2',3'-cyclic phosphodiesterase</fullName>
            <ecNumber evidence="11">3.1.4.-</ecNumber>
        </recommendedName>
    </domain>
    <domain>
        <recommendedName>
            <fullName evidence="11">Phosphatase</fullName>
        </recommendedName>
    </domain>
</protein>
<feature type="binding site" evidence="11">
    <location>
        <position position="94"/>
    </location>
    <ligand>
        <name>ATP</name>
        <dbReference type="ChEBI" id="CHEBI:30616"/>
    </ligand>
</feature>
<dbReference type="PIRSF" id="PIRSF000813">
    <property type="entry name" value="CCA_bact"/>
    <property type="match status" value="1"/>
</dbReference>
<dbReference type="Gene3D" id="1.10.3090.10">
    <property type="entry name" value="cca-adding enzyme, domain 2"/>
    <property type="match status" value="1"/>
</dbReference>
<dbReference type="Pfam" id="PF12627">
    <property type="entry name" value="PolyA_pol_RNAbd"/>
    <property type="match status" value="1"/>
</dbReference>
<keyword evidence="3 11" id="KW-0819">tRNA processing</keyword>
<accession>A0ABR6XBX3</accession>
<dbReference type="InterPro" id="IPR002646">
    <property type="entry name" value="PolA_pol_head_dom"/>
</dbReference>
<keyword evidence="5 11" id="KW-0479">Metal-binding</keyword>
<evidence type="ECO:0000313" key="13">
    <source>
        <dbReference type="EMBL" id="MBC3810411.1"/>
    </source>
</evidence>
<keyword evidence="7 11" id="KW-0692">RNA repair</keyword>
<evidence type="ECO:0000256" key="5">
    <source>
        <dbReference type="ARBA" id="ARBA00022723"/>
    </source>
</evidence>
<dbReference type="HAMAP" id="MF_01262">
    <property type="entry name" value="CCA_bact_type2"/>
    <property type="match status" value="1"/>
</dbReference>
<dbReference type="InterPro" id="IPR006674">
    <property type="entry name" value="HD_domain"/>
</dbReference>
<evidence type="ECO:0000256" key="8">
    <source>
        <dbReference type="ARBA" id="ARBA00022840"/>
    </source>
</evidence>
<dbReference type="NCBIfam" id="NF008137">
    <property type="entry name" value="PRK10885.1"/>
    <property type="match status" value="1"/>
</dbReference>
<keyword evidence="11" id="KW-0511">Multifunctional enzyme</keyword>
<evidence type="ECO:0000256" key="10">
    <source>
        <dbReference type="ARBA" id="ARBA00022884"/>
    </source>
</evidence>
<dbReference type="CDD" id="cd00077">
    <property type="entry name" value="HDc"/>
    <property type="match status" value="1"/>
</dbReference>
<keyword evidence="14" id="KW-1185">Reference proteome</keyword>
<dbReference type="EC" id="3.1.3.-" evidence="11"/>
<keyword evidence="8 11" id="KW-0067">ATP-binding</keyword>
<comment type="cofactor">
    <cofactor evidence="11">
        <name>Mg(2+)</name>
        <dbReference type="ChEBI" id="CHEBI:18420"/>
    </cofactor>
    <text evidence="11">Magnesium is required for nucleotidyltransferase activity.</text>
</comment>
<dbReference type="PROSITE" id="PS51831">
    <property type="entry name" value="HD"/>
    <property type="match status" value="1"/>
</dbReference>
<keyword evidence="11 13" id="KW-0378">Hydrolase</keyword>
<evidence type="ECO:0000313" key="14">
    <source>
        <dbReference type="Proteomes" id="UP000637632"/>
    </source>
</evidence>
<dbReference type="EMBL" id="JACOFT010000001">
    <property type="protein sequence ID" value="MBC3810411.1"/>
    <property type="molecule type" value="Genomic_DNA"/>
</dbReference>
<dbReference type="PANTHER" id="PTHR47545">
    <property type="entry name" value="MULTIFUNCTIONAL CCA PROTEIN"/>
    <property type="match status" value="1"/>
</dbReference>
<dbReference type="EC" id="3.1.4.-" evidence="11"/>
<keyword evidence="6 11" id="KW-0547">Nucleotide-binding</keyword>
<name>A0ABR6XBX3_9BURK</name>
<dbReference type="Gene3D" id="3.30.460.10">
    <property type="entry name" value="Beta Polymerase, domain 2"/>
    <property type="match status" value="1"/>
</dbReference>
<keyword evidence="1 11" id="KW-0533">Nickel</keyword>
<evidence type="ECO:0000256" key="4">
    <source>
        <dbReference type="ARBA" id="ARBA00022695"/>
    </source>
</evidence>
<dbReference type="Proteomes" id="UP000637632">
    <property type="component" value="Unassembled WGS sequence"/>
</dbReference>
<reference evidence="13 14" key="1">
    <citation type="submission" date="2020-08" db="EMBL/GenBank/DDBJ databases">
        <title>Novel species isolated from subtropical streams in China.</title>
        <authorList>
            <person name="Lu H."/>
        </authorList>
    </citation>
    <scope>NUCLEOTIDE SEQUENCE [LARGE SCALE GENOMIC DNA]</scope>
    <source>
        <strain evidence="13 14">CCTCC AB 2015119</strain>
    </source>
</reference>
<comment type="miscellaneous">
    <text evidence="11">A single active site specifically recognizes both ATP and CTP and is responsible for their addition.</text>
</comment>
<dbReference type="InterPro" id="IPR032828">
    <property type="entry name" value="PolyA_RNA-bd"/>
</dbReference>
<feature type="binding site" evidence="11">
    <location>
        <position position="140"/>
    </location>
    <ligand>
        <name>ATP</name>
        <dbReference type="ChEBI" id="CHEBI:30616"/>
    </ligand>
</feature>
<organism evidence="13 14">
    <name type="scientific">Undibacterium aquatile</name>
    <dbReference type="NCBI Taxonomy" id="1537398"/>
    <lineage>
        <taxon>Bacteria</taxon>
        <taxon>Pseudomonadati</taxon>
        <taxon>Pseudomonadota</taxon>
        <taxon>Betaproteobacteria</taxon>
        <taxon>Burkholderiales</taxon>
        <taxon>Oxalobacteraceae</taxon>
        <taxon>Undibacterium</taxon>
    </lineage>
</organism>
<dbReference type="SUPFAM" id="SSF81301">
    <property type="entry name" value="Nucleotidyltransferase"/>
    <property type="match status" value="1"/>
</dbReference>
<sequence>MSVKQTYIVGGAVRDSLLGLPVQDRDYVVVGSTPEEMIRDGFQAVGKDFPVFLHPKTHEEYALARTERKTAAGYKGFVFHTDANVTLEQDLIRRDLTVNAMAQDSNGQITDPFGGQQDLQRRVFRHVSAAFAEDPVRILRVARFAARFALPPHNFTVADETNALMQEMVAGGEVDALVPERVWQELARGLMEVKPSRMFEVLRACGALKRLLPELDALWGVPQPEKHHPEIDTGVHVMLVVDYAAQQGYSLPIRFAALMHDLGKGTTPAELWPKHHGHEERSAKLVDIVCQRLKVPSDCRDLAYMTARDHGNVGRAFEMRASTIVDFLSRNDAFRKPQRFSDMLRAAECDCFGRAGLENTEFPQTAFLEQALNAAQQVNGGEIAQLCKDQPKRIPEAIRDARIAAVQQIKKQTPLSH</sequence>
<dbReference type="InterPro" id="IPR050124">
    <property type="entry name" value="tRNA_CCA-adding_enzyme"/>
</dbReference>
<gene>
    <name evidence="11" type="primary">cca</name>
    <name evidence="13" type="ORF">H8K26_03070</name>
</gene>
<feature type="binding site" evidence="11">
    <location>
        <position position="11"/>
    </location>
    <ligand>
        <name>CTP</name>
        <dbReference type="ChEBI" id="CHEBI:37563"/>
    </ligand>
</feature>
<dbReference type="PANTHER" id="PTHR47545:SF1">
    <property type="entry name" value="MULTIFUNCTIONAL CCA PROTEIN"/>
    <property type="match status" value="1"/>
</dbReference>
<dbReference type="Pfam" id="PF01743">
    <property type="entry name" value="PolyA_pol"/>
    <property type="match status" value="1"/>
</dbReference>
<comment type="caution">
    <text evidence="13">The sequence shown here is derived from an EMBL/GenBank/DDBJ whole genome shotgun (WGS) entry which is preliminary data.</text>
</comment>
<keyword evidence="2 11" id="KW-0808">Transferase</keyword>
<feature type="binding site" evidence="11">
    <location>
        <position position="94"/>
    </location>
    <ligand>
        <name>CTP</name>
        <dbReference type="ChEBI" id="CHEBI:37563"/>
    </ligand>
</feature>
<evidence type="ECO:0000256" key="7">
    <source>
        <dbReference type="ARBA" id="ARBA00022800"/>
    </source>
</evidence>
<feature type="binding site" evidence="11">
    <location>
        <position position="143"/>
    </location>
    <ligand>
        <name>CTP</name>
        <dbReference type="ChEBI" id="CHEBI:37563"/>
    </ligand>
</feature>
<proteinExistence type="inferred from homology"/>
<dbReference type="Pfam" id="PF01966">
    <property type="entry name" value="HD"/>
    <property type="match status" value="1"/>
</dbReference>
<feature type="domain" description="HD" evidence="12">
    <location>
        <begin position="233"/>
        <end position="334"/>
    </location>
</feature>
<evidence type="ECO:0000256" key="6">
    <source>
        <dbReference type="ARBA" id="ARBA00022741"/>
    </source>
</evidence>
<evidence type="ECO:0000256" key="11">
    <source>
        <dbReference type="HAMAP-Rule" id="MF_01261"/>
    </source>
</evidence>
<dbReference type="InterPro" id="IPR012006">
    <property type="entry name" value="CCA_bact"/>
</dbReference>
<feature type="binding site" evidence="11">
    <location>
        <position position="11"/>
    </location>
    <ligand>
        <name>ATP</name>
        <dbReference type="ChEBI" id="CHEBI:30616"/>
    </ligand>
</feature>
<keyword evidence="9 11" id="KW-0460">Magnesium</keyword>
<dbReference type="HAMAP" id="MF_01261">
    <property type="entry name" value="CCA_bact_type1"/>
    <property type="match status" value="1"/>
</dbReference>
<comment type="subunit">
    <text evidence="11">Monomer. Can also form homodimers and oligomers.</text>
</comment>
<evidence type="ECO:0000256" key="1">
    <source>
        <dbReference type="ARBA" id="ARBA00022596"/>
    </source>
</evidence>
<comment type="catalytic activity">
    <reaction evidence="11">
        <text>a tRNA with a 3' CCA end + 2 CTP + ATP = a tRNA with a 3' CCACCA end + 3 diphosphate</text>
        <dbReference type="Rhea" id="RHEA:76235"/>
        <dbReference type="Rhea" id="RHEA-COMP:10468"/>
        <dbReference type="Rhea" id="RHEA-COMP:18655"/>
        <dbReference type="ChEBI" id="CHEBI:30616"/>
        <dbReference type="ChEBI" id="CHEBI:33019"/>
        <dbReference type="ChEBI" id="CHEBI:37563"/>
        <dbReference type="ChEBI" id="CHEBI:83071"/>
        <dbReference type="ChEBI" id="CHEBI:195187"/>
    </reaction>
</comment>
<dbReference type="RefSeq" id="WP_190477209.1">
    <property type="nucleotide sequence ID" value="NZ_JACOFT010000001.1"/>
</dbReference>
<comment type="similarity">
    <text evidence="11">Belongs to the tRNA nucleotidyltransferase/poly(A) polymerase family. Bacterial CCA-adding enzyme type 1 subfamily.</text>
</comment>
<dbReference type="EC" id="2.7.7.72" evidence="11"/>